<organism evidence="1 2">
    <name type="scientific">Linum trigynum</name>
    <dbReference type="NCBI Taxonomy" id="586398"/>
    <lineage>
        <taxon>Eukaryota</taxon>
        <taxon>Viridiplantae</taxon>
        <taxon>Streptophyta</taxon>
        <taxon>Embryophyta</taxon>
        <taxon>Tracheophyta</taxon>
        <taxon>Spermatophyta</taxon>
        <taxon>Magnoliopsida</taxon>
        <taxon>eudicotyledons</taxon>
        <taxon>Gunneridae</taxon>
        <taxon>Pentapetalae</taxon>
        <taxon>rosids</taxon>
        <taxon>fabids</taxon>
        <taxon>Malpighiales</taxon>
        <taxon>Linaceae</taxon>
        <taxon>Linum</taxon>
    </lineage>
</organism>
<gene>
    <name evidence="1" type="ORF">LTRI10_LOCUS18562</name>
</gene>
<dbReference type="EMBL" id="OZ034816">
    <property type="protein sequence ID" value="CAL1376860.1"/>
    <property type="molecule type" value="Genomic_DNA"/>
</dbReference>
<accession>A0AAV2DTF6</accession>
<keyword evidence="2" id="KW-1185">Reference proteome</keyword>
<protein>
    <submittedName>
        <fullName evidence="1">Uncharacterized protein</fullName>
    </submittedName>
</protein>
<evidence type="ECO:0000313" key="2">
    <source>
        <dbReference type="Proteomes" id="UP001497516"/>
    </source>
</evidence>
<sequence length="99" mass="10860">MADGIHVVHYDKDVMEGLIVNAAETKDVPVFVDVIELEDGLIGDNEDPYMFQGLSKECEDIGKSSVARKIINVADSCDCGDEVEQPHVFGDVYLEVEEG</sequence>
<dbReference type="Proteomes" id="UP001497516">
    <property type="component" value="Chromosome 3"/>
</dbReference>
<dbReference type="AlphaFoldDB" id="A0AAV2DTF6"/>
<reference evidence="1 2" key="1">
    <citation type="submission" date="2024-04" db="EMBL/GenBank/DDBJ databases">
        <authorList>
            <person name="Fracassetti M."/>
        </authorList>
    </citation>
    <scope>NUCLEOTIDE SEQUENCE [LARGE SCALE GENOMIC DNA]</scope>
</reference>
<name>A0AAV2DTF6_9ROSI</name>
<proteinExistence type="predicted"/>
<evidence type="ECO:0000313" key="1">
    <source>
        <dbReference type="EMBL" id="CAL1376860.1"/>
    </source>
</evidence>